<keyword evidence="5" id="KW-0547">Nucleotide-binding</keyword>
<dbReference type="CDD" id="cd16917">
    <property type="entry name" value="HATPase_UhpB-NarQ-NarX-like"/>
    <property type="match status" value="1"/>
</dbReference>
<name>A0ABV9XZ96_9PSEU</name>
<evidence type="ECO:0000259" key="11">
    <source>
        <dbReference type="Pfam" id="PF07730"/>
    </source>
</evidence>
<evidence type="ECO:0000313" key="14">
    <source>
        <dbReference type="Proteomes" id="UP001595833"/>
    </source>
</evidence>
<evidence type="ECO:0000256" key="9">
    <source>
        <dbReference type="SAM" id="Phobius"/>
    </source>
</evidence>
<dbReference type="InterPro" id="IPR003594">
    <property type="entry name" value="HATPase_dom"/>
</dbReference>
<dbReference type="GO" id="GO:0016301">
    <property type="term" value="F:kinase activity"/>
    <property type="evidence" value="ECO:0007669"/>
    <property type="project" value="UniProtKB-KW"/>
</dbReference>
<dbReference type="SUPFAM" id="SSF55874">
    <property type="entry name" value="ATPase domain of HSP90 chaperone/DNA topoisomerase II/histidine kinase"/>
    <property type="match status" value="1"/>
</dbReference>
<keyword evidence="9" id="KW-0812">Transmembrane</keyword>
<feature type="domain" description="DUF7134" evidence="12">
    <location>
        <begin position="5"/>
        <end position="159"/>
    </location>
</feature>
<dbReference type="Proteomes" id="UP001595833">
    <property type="component" value="Unassembled WGS sequence"/>
</dbReference>
<feature type="domain" description="Signal transduction histidine kinase subgroup 3 dimerisation and phosphoacceptor" evidence="11">
    <location>
        <begin position="180"/>
        <end position="245"/>
    </location>
</feature>
<feature type="transmembrane region" description="Helical" evidence="9">
    <location>
        <begin position="9"/>
        <end position="27"/>
    </location>
</feature>
<proteinExistence type="predicted"/>
<dbReference type="InterPro" id="IPR011712">
    <property type="entry name" value="Sig_transdc_His_kin_sub3_dim/P"/>
</dbReference>
<gene>
    <name evidence="13" type="ORF">ACFPFM_16215</name>
</gene>
<dbReference type="RefSeq" id="WP_344040355.1">
    <property type="nucleotide sequence ID" value="NZ_BAAAKE010000022.1"/>
</dbReference>
<keyword evidence="9" id="KW-0472">Membrane</keyword>
<dbReference type="Gene3D" id="3.30.565.10">
    <property type="entry name" value="Histidine kinase-like ATPase, C-terminal domain"/>
    <property type="match status" value="1"/>
</dbReference>
<dbReference type="InterPro" id="IPR055558">
    <property type="entry name" value="DUF7134"/>
</dbReference>
<keyword evidence="14" id="KW-1185">Reference proteome</keyword>
<dbReference type="EMBL" id="JBHSJB010000012">
    <property type="protein sequence ID" value="MFC5055303.1"/>
    <property type="molecule type" value="Genomic_DNA"/>
</dbReference>
<keyword evidence="4" id="KW-0808">Transferase</keyword>
<feature type="transmembrane region" description="Helical" evidence="9">
    <location>
        <begin position="62"/>
        <end position="83"/>
    </location>
</feature>
<reference evidence="14" key="1">
    <citation type="journal article" date="2019" name="Int. J. Syst. Evol. Microbiol.">
        <title>The Global Catalogue of Microorganisms (GCM) 10K type strain sequencing project: providing services to taxonomists for standard genome sequencing and annotation.</title>
        <authorList>
            <consortium name="The Broad Institute Genomics Platform"/>
            <consortium name="The Broad Institute Genome Sequencing Center for Infectious Disease"/>
            <person name="Wu L."/>
            <person name="Ma J."/>
        </authorList>
    </citation>
    <scope>NUCLEOTIDE SEQUENCE [LARGE SCALE GENOMIC DNA]</scope>
    <source>
        <strain evidence="14">KCTC 12848</strain>
    </source>
</reference>
<evidence type="ECO:0000259" key="10">
    <source>
        <dbReference type="Pfam" id="PF02518"/>
    </source>
</evidence>
<keyword evidence="3" id="KW-0597">Phosphoprotein</keyword>
<keyword evidence="6 13" id="KW-0418">Kinase</keyword>
<dbReference type="InterPro" id="IPR036890">
    <property type="entry name" value="HATPase_C_sf"/>
</dbReference>
<dbReference type="EC" id="2.7.13.3" evidence="2"/>
<evidence type="ECO:0000256" key="7">
    <source>
        <dbReference type="ARBA" id="ARBA00022840"/>
    </source>
</evidence>
<accession>A0ABV9XZ96</accession>
<dbReference type="Pfam" id="PF23539">
    <property type="entry name" value="DUF7134"/>
    <property type="match status" value="1"/>
</dbReference>
<keyword evidence="7" id="KW-0067">ATP-binding</keyword>
<evidence type="ECO:0000259" key="12">
    <source>
        <dbReference type="Pfam" id="PF23539"/>
    </source>
</evidence>
<evidence type="ECO:0000256" key="1">
    <source>
        <dbReference type="ARBA" id="ARBA00000085"/>
    </source>
</evidence>
<organism evidence="13 14">
    <name type="scientific">Saccharothrix xinjiangensis</name>
    <dbReference type="NCBI Taxonomy" id="204798"/>
    <lineage>
        <taxon>Bacteria</taxon>
        <taxon>Bacillati</taxon>
        <taxon>Actinomycetota</taxon>
        <taxon>Actinomycetes</taxon>
        <taxon>Pseudonocardiales</taxon>
        <taxon>Pseudonocardiaceae</taxon>
        <taxon>Saccharothrix</taxon>
    </lineage>
</organism>
<dbReference type="PANTHER" id="PTHR24421:SF10">
    <property type="entry name" value="NITRATE_NITRITE SENSOR PROTEIN NARQ"/>
    <property type="match status" value="1"/>
</dbReference>
<evidence type="ECO:0000256" key="8">
    <source>
        <dbReference type="ARBA" id="ARBA00023012"/>
    </source>
</evidence>
<sequence>MTLGRARSVLVDAVLAAVACAMDLTLYSSVPLRADDPRFWTAVGYLGLVFGALLVRRRHPAAAFAVVLVLAVLVEPLTGLHFRPALVVYLALFSVAVSCRKEVAVAALAGGLACAVRIVSRTIQVESVEELVVEAFAAVYLMALPLATWVAGRWVRTSREHAKDLEARRELEARQAVAGERARIARELHDVVSHAVTVMVLQAAGGRRALHRDPARAERVFDTIGQVGEQAMEELRRMLAVLRTDGPEEPRSGVADLPRLLDPVRAVGVDVALRVVGEPRAVEPGVDLAVYRVVQEGLTNVTKHAGAGARAEVRLTWSGDRVEVEVVDDGGEGEPRRDLSTGHGLAGLRQRLAVLGGDLTAGESHGGGFRLAAVLPVGGRLVPADRPPSRVVQA</sequence>
<evidence type="ECO:0000256" key="5">
    <source>
        <dbReference type="ARBA" id="ARBA00022741"/>
    </source>
</evidence>
<evidence type="ECO:0000256" key="3">
    <source>
        <dbReference type="ARBA" id="ARBA00022553"/>
    </source>
</evidence>
<dbReference type="Gene3D" id="1.20.5.1930">
    <property type="match status" value="1"/>
</dbReference>
<feature type="transmembrane region" description="Helical" evidence="9">
    <location>
        <begin position="103"/>
        <end position="119"/>
    </location>
</feature>
<protein>
    <recommendedName>
        <fullName evidence="2">histidine kinase</fullName>
        <ecNumber evidence="2">2.7.13.3</ecNumber>
    </recommendedName>
</protein>
<dbReference type="Pfam" id="PF07730">
    <property type="entry name" value="HisKA_3"/>
    <property type="match status" value="1"/>
</dbReference>
<keyword evidence="9" id="KW-1133">Transmembrane helix</keyword>
<comment type="catalytic activity">
    <reaction evidence="1">
        <text>ATP + protein L-histidine = ADP + protein N-phospho-L-histidine.</text>
        <dbReference type="EC" id="2.7.13.3"/>
    </reaction>
</comment>
<evidence type="ECO:0000313" key="13">
    <source>
        <dbReference type="EMBL" id="MFC5055303.1"/>
    </source>
</evidence>
<comment type="caution">
    <text evidence="13">The sequence shown here is derived from an EMBL/GenBank/DDBJ whole genome shotgun (WGS) entry which is preliminary data.</text>
</comment>
<evidence type="ECO:0000256" key="6">
    <source>
        <dbReference type="ARBA" id="ARBA00022777"/>
    </source>
</evidence>
<dbReference type="InterPro" id="IPR050482">
    <property type="entry name" value="Sensor_HK_TwoCompSys"/>
</dbReference>
<feature type="domain" description="Histidine kinase/HSP90-like ATPase" evidence="10">
    <location>
        <begin position="288"/>
        <end position="377"/>
    </location>
</feature>
<dbReference type="PANTHER" id="PTHR24421">
    <property type="entry name" value="NITRATE/NITRITE SENSOR PROTEIN NARX-RELATED"/>
    <property type="match status" value="1"/>
</dbReference>
<feature type="transmembrane region" description="Helical" evidence="9">
    <location>
        <begin position="39"/>
        <end position="55"/>
    </location>
</feature>
<evidence type="ECO:0000256" key="4">
    <source>
        <dbReference type="ARBA" id="ARBA00022679"/>
    </source>
</evidence>
<dbReference type="Pfam" id="PF02518">
    <property type="entry name" value="HATPase_c"/>
    <property type="match status" value="1"/>
</dbReference>
<feature type="transmembrane region" description="Helical" evidence="9">
    <location>
        <begin position="131"/>
        <end position="151"/>
    </location>
</feature>
<evidence type="ECO:0000256" key="2">
    <source>
        <dbReference type="ARBA" id="ARBA00012438"/>
    </source>
</evidence>
<keyword evidence="8" id="KW-0902">Two-component regulatory system</keyword>